<gene>
    <name evidence="2" type="ORF">RclHR1_01220007</name>
</gene>
<keyword evidence="3" id="KW-1185">Reference proteome</keyword>
<comment type="caution">
    <text evidence="2">The sequence shown here is derived from an EMBL/GenBank/DDBJ whole genome shotgun (WGS) entry which is preliminary data.</text>
</comment>
<dbReference type="Proteomes" id="UP000247702">
    <property type="component" value="Unassembled WGS sequence"/>
</dbReference>
<evidence type="ECO:0000313" key="2">
    <source>
        <dbReference type="EMBL" id="GBB85711.1"/>
    </source>
</evidence>
<proteinExistence type="predicted"/>
<dbReference type="AlphaFoldDB" id="A0A2Z6QLS4"/>
<feature type="compositionally biased region" description="Basic and acidic residues" evidence="1">
    <location>
        <begin position="237"/>
        <end position="246"/>
    </location>
</feature>
<evidence type="ECO:0000256" key="1">
    <source>
        <dbReference type="SAM" id="MobiDB-lite"/>
    </source>
</evidence>
<feature type="compositionally biased region" description="Low complexity" evidence="1">
    <location>
        <begin position="168"/>
        <end position="182"/>
    </location>
</feature>
<feature type="compositionally biased region" description="Low complexity" evidence="1">
    <location>
        <begin position="206"/>
        <end position="220"/>
    </location>
</feature>
<feature type="compositionally biased region" description="Low complexity" evidence="1">
    <location>
        <begin position="491"/>
        <end position="505"/>
    </location>
</feature>
<evidence type="ECO:0000313" key="3">
    <source>
        <dbReference type="Proteomes" id="UP000247702"/>
    </source>
</evidence>
<feature type="compositionally biased region" description="Polar residues" evidence="1">
    <location>
        <begin position="506"/>
        <end position="521"/>
    </location>
</feature>
<name>A0A2Z6QLS4_9GLOM</name>
<evidence type="ECO:0008006" key="4">
    <source>
        <dbReference type="Google" id="ProtNLM"/>
    </source>
</evidence>
<feature type="region of interest" description="Disordered" evidence="1">
    <location>
        <begin position="155"/>
        <end position="269"/>
    </location>
</feature>
<sequence length="551" mass="61325">MDANDVKTIKKATANSFKKHLSDIFRTILLRCPQLCEGLTVTTAGAAEIFDKVPDYRLDPGLLTVKPKASQQQVVASTVIATLAHWSFSILLEELVFPTYDKIALEVDEVIAAQTLRHQSEIDLLTDQLTKTGTAQMPEDHADIPDLAMDMDLAHQSTSSQADPPPTSSETSNNSWKPVLTKNQKKKLKKQEKRAEKTKFLQEAASLNSSTTSPDSTLDSQKPILSPPPTQPSASTKRSDQSDDKTASLTKKKRKDESSTGDNNLIITGYQPEEKDKNLTLDLVVYDIPAKWTNYQLLSELNKWGKVVSVSTRVQKKYQTARVRLTPNHNCLKAYNNGDWTVSLSSLPVRWFPAAWSLSERKQREKFQAAITNIPEDMTIELLFPNGTSGPFINDSNLQSFKIIKEQDGTRTLIGYFATWDALSRRLAKNQMWNQTELAWCKHSTPSFRSPRRQPKATGSGSRSSSHKKAGSYLVVTGSNRTPLGSLKSRNSNNHENNTNSLNLTQSQKPSGRSTSSNMNKGQRKSGNGHLGNLNKVEIKHLLEQLISLCC</sequence>
<accession>A0A2Z6QLS4</accession>
<organism evidence="2 3">
    <name type="scientific">Rhizophagus clarus</name>
    <dbReference type="NCBI Taxonomy" id="94130"/>
    <lineage>
        <taxon>Eukaryota</taxon>
        <taxon>Fungi</taxon>
        <taxon>Fungi incertae sedis</taxon>
        <taxon>Mucoromycota</taxon>
        <taxon>Glomeromycotina</taxon>
        <taxon>Glomeromycetes</taxon>
        <taxon>Glomerales</taxon>
        <taxon>Glomeraceae</taxon>
        <taxon>Rhizophagus</taxon>
    </lineage>
</organism>
<feature type="compositionally biased region" description="Basic residues" evidence="1">
    <location>
        <begin position="183"/>
        <end position="192"/>
    </location>
</feature>
<feature type="region of interest" description="Disordered" evidence="1">
    <location>
        <begin position="444"/>
        <end position="532"/>
    </location>
</feature>
<protein>
    <recommendedName>
        <fullName evidence="4">RRM domain-containing protein</fullName>
    </recommendedName>
</protein>
<reference evidence="2 3" key="1">
    <citation type="submission" date="2017-11" db="EMBL/GenBank/DDBJ databases">
        <title>The genome of Rhizophagus clarus HR1 reveals common genetic basis of auxotrophy among arbuscular mycorrhizal fungi.</title>
        <authorList>
            <person name="Kobayashi Y."/>
        </authorList>
    </citation>
    <scope>NUCLEOTIDE SEQUENCE [LARGE SCALE GENOMIC DNA]</scope>
    <source>
        <strain evidence="2 3">HR1</strain>
    </source>
</reference>
<dbReference type="EMBL" id="BEXD01000247">
    <property type="protein sequence ID" value="GBB85711.1"/>
    <property type="molecule type" value="Genomic_DNA"/>
</dbReference>